<dbReference type="EMBL" id="CP001087">
    <property type="protein sequence ID" value="ACN17613.1"/>
    <property type="molecule type" value="Genomic_DNA"/>
</dbReference>
<name>C0QG34_DESAH</name>
<accession>C0QG34</accession>
<dbReference type="GO" id="GO:0046872">
    <property type="term" value="F:metal ion binding"/>
    <property type="evidence" value="ECO:0007669"/>
    <property type="project" value="InterPro"/>
</dbReference>
<feature type="signal peptide" evidence="5">
    <location>
        <begin position="1"/>
        <end position="25"/>
    </location>
</feature>
<gene>
    <name evidence="6" type="ordered locus">HRM2_45570</name>
</gene>
<dbReference type="HOGENOM" id="CLU_016838_1_0_7"/>
<dbReference type="Gene3D" id="3.40.50.1980">
    <property type="entry name" value="Nitrogenase molybdenum iron protein domain"/>
    <property type="match status" value="2"/>
</dbReference>
<dbReference type="Proteomes" id="UP000000442">
    <property type="component" value="Chromosome"/>
</dbReference>
<dbReference type="RefSeq" id="WP_015906327.1">
    <property type="nucleotide sequence ID" value="NC_012108.1"/>
</dbReference>
<evidence type="ECO:0000256" key="5">
    <source>
        <dbReference type="SAM" id="SignalP"/>
    </source>
</evidence>
<dbReference type="GO" id="GO:0007155">
    <property type="term" value="P:cell adhesion"/>
    <property type="evidence" value="ECO:0007669"/>
    <property type="project" value="InterPro"/>
</dbReference>
<evidence type="ECO:0000256" key="3">
    <source>
        <dbReference type="ARBA" id="ARBA00022729"/>
    </source>
</evidence>
<feature type="chain" id="PRO_5002900572" evidence="5">
    <location>
        <begin position="26"/>
        <end position="286"/>
    </location>
</feature>
<proteinExistence type="inferred from homology"/>
<dbReference type="Pfam" id="PF01297">
    <property type="entry name" value="ZnuA"/>
    <property type="match status" value="1"/>
</dbReference>
<evidence type="ECO:0000256" key="2">
    <source>
        <dbReference type="ARBA" id="ARBA00022448"/>
    </source>
</evidence>
<dbReference type="PRINTS" id="PR00691">
    <property type="entry name" value="ADHESINB"/>
</dbReference>
<dbReference type="AlphaFoldDB" id="C0QG34"/>
<dbReference type="InterPro" id="IPR006128">
    <property type="entry name" value="Lipoprotein_PsaA-like"/>
</dbReference>
<keyword evidence="2 4" id="KW-0813">Transport</keyword>
<dbReference type="KEGG" id="dat:HRM2_45570"/>
<evidence type="ECO:0000313" key="6">
    <source>
        <dbReference type="EMBL" id="ACN17613.1"/>
    </source>
</evidence>
<sequence>MVLFRFIPYALVLVLTMVCQVQAMAPEPMTVFVSIEPQAYFVERIAGDRVAVEVLVPPGKSPAIYSPNPSQMAKLAEAGLFFTIGVPFERSFMPKIKGAIKGLTIVDTTQGIALRQFAGGGTDPHVWMNPILVKRQAENICNALCQVLPESSDDFRANLQLFQADLDHLDQNIATALGPVAGETIFVFHPVFGYFADQYGLIQMAVEVEGKAPKGRALADFIKQARAEKARVIFVQPQFDTRTADKIATAVNGVVIPLDPLARDYINNLTEMAQTIKRAFNQGTHD</sequence>
<dbReference type="STRING" id="177437.HRM2_45570"/>
<dbReference type="eggNOG" id="COG0803">
    <property type="taxonomic scope" value="Bacteria"/>
</dbReference>
<dbReference type="InterPro" id="IPR006127">
    <property type="entry name" value="ZnuA-like"/>
</dbReference>
<keyword evidence="7" id="KW-1185">Reference proteome</keyword>
<evidence type="ECO:0000256" key="4">
    <source>
        <dbReference type="RuleBase" id="RU003512"/>
    </source>
</evidence>
<evidence type="ECO:0000256" key="1">
    <source>
        <dbReference type="ARBA" id="ARBA00011028"/>
    </source>
</evidence>
<keyword evidence="3 5" id="KW-0732">Signal</keyword>
<dbReference type="PANTHER" id="PTHR42953">
    <property type="entry name" value="HIGH-AFFINITY ZINC UPTAKE SYSTEM PROTEIN ZNUA-RELATED"/>
    <property type="match status" value="1"/>
</dbReference>
<dbReference type="InterPro" id="IPR050492">
    <property type="entry name" value="Bact_metal-bind_prot9"/>
</dbReference>
<dbReference type="GO" id="GO:0030001">
    <property type="term" value="P:metal ion transport"/>
    <property type="evidence" value="ECO:0007669"/>
    <property type="project" value="InterPro"/>
</dbReference>
<dbReference type="InterPro" id="IPR006129">
    <property type="entry name" value="AdhesinB"/>
</dbReference>
<organism evidence="6 7">
    <name type="scientific">Desulforapulum autotrophicum (strain ATCC 43914 / DSM 3382 / VKM B-1955 / HRM2)</name>
    <name type="common">Desulfobacterium autotrophicum</name>
    <dbReference type="NCBI Taxonomy" id="177437"/>
    <lineage>
        <taxon>Bacteria</taxon>
        <taxon>Pseudomonadati</taxon>
        <taxon>Thermodesulfobacteriota</taxon>
        <taxon>Desulfobacteria</taxon>
        <taxon>Desulfobacterales</taxon>
        <taxon>Desulfobacteraceae</taxon>
        <taxon>Desulforapulum</taxon>
    </lineage>
</organism>
<dbReference type="PANTHER" id="PTHR42953:SF3">
    <property type="entry name" value="HIGH-AFFINITY ZINC UPTAKE SYSTEM PROTEIN ZNUA"/>
    <property type="match status" value="1"/>
</dbReference>
<dbReference type="SUPFAM" id="SSF53807">
    <property type="entry name" value="Helical backbone' metal receptor"/>
    <property type="match status" value="1"/>
</dbReference>
<dbReference type="PRINTS" id="PR00690">
    <property type="entry name" value="ADHESNFAMILY"/>
</dbReference>
<dbReference type="OrthoDB" id="9810636at2"/>
<evidence type="ECO:0000313" key="7">
    <source>
        <dbReference type="Proteomes" id="UP000000442"/>
    </source>
</evidence>
<comment type="similarity">
    <text evidence="1 4">Belongs to the bacterial solute-binding protein 9 family.</text>
</comment>
<reference evidence="6 7" key="1">
    <citation type="journal article" date="2009" name="Environ. Microbiol.">
        <title>Genome sequence of Desulfobacterium autotrophicum HRM2, a marine sulfate reducer oxidizing organic carbon completely to carbon dioxide.</title>
        <authorList>
            <person name="Strittmatter A.W."/>
            <person name="Liesegang H."/>
            <person name="Rabus R."/>
            <person name="Decker I."/>
            <person name="Amann J."/>
            <person name="Andres S."/>
            <person name="Henne A."/>
            <person name="Fricke W.F."/>
            <person name="Martinez-Arias R."/>
            <person name="Bartels D."/>
            <person name="Goesmann A."/>
            <person name="Krause L."/>
            <person name="Puehler A."/>
            <person name="Klenk H.P."/>
            <person name="Richter M."/>
            <person name="Schuler M."/>
            <person name="Gloeckner F.O."/>
            <person name="Meyerdierks A."/>
            <person name="Gottschalk G."/>
            <person name="Amann R."/>
        </authorList>
    </citation>
    <scope>NUCLEOTIDE SEQUENCE [LARGE SCALE GENOMIC DNA]</scope>
    <source>
        <strain evidence="7">ATCC 43914 / DSM 3382 / HRM2</strain>
    </source>
</reference>
<protein>
    <submittedName>
        <fullName evidence="6">ABC-type zinc transport system, periplasmic binding protein</fullName>
    </submittedName>
</protein>